<evidence type="ECO:0000313" key="6">
    <source>
        <dbReference type="Proteomes" id="UP001595645"/>
    </source>
</evidence>
<dbReference type="CDD" id="cd07085">
    <property type="entry name" value="ALDH_F6_MMSDH"/>
    <property type="match status" value="1"/>
</dbReference>
<dbReference type="PROSITE" id="PS00070">
    <property type="entry name" value="ALDEHYDE_DEHYDR_CYS"/>
    <property type="match status" value="1"/>
</dbReference>
<dbReference type="NCBIfam" id="TIGR01722">
    <property type="entry name" value="MMSDH"/>
    <property type="match status" value="1"/>
</dbReference>
<dbReference type="InterPro" id="IPR010061">
    <property type="entry name" value="MeMal-semiAld_DH"/>
</dbReference>
<evidence type="ECO:0000259" key="4">
    <source>
        <dbReference type="Pfam" id="PF00171"/>
    </source>
</evidence>
<evidence type="ECO:0000256" key="1">
    <source>
        <dbReference type="ARBA" id="ARBA00013048"/>
    </source>
</evidence>
<evidence type="ECO:0000313" key="5">
    <source>
        <dbReference type="EMBL" id="MFC3450470.1"/>
    </source>
</evidence>
<gene>
    <name evidence="5" type="ORF">ACFOSH_13610</name>
</gene>
<keyword evidence="3" id="KW-0520">NAD</keyword>
<dbReference type="InterPro" id="IPR016163">
    <property type="entry name" value="Ald_DH_C"/>
</dbReference>
<dbReference type="Gene3D" id="3.40.605.10">
    <property type="entry name" value="Aldehyde Dehydrogenase, Chain A, domain 1"/>
    <property type="match status" value="1"/>
</dbReference>
<dbReference type="Proteomes" id="UP001595645">
    <property type="component" value="Unassembled WGS sequence"/>
</dbReference>
<dbReference type="PANTHER" id="PTHR43866:SF4">
    <property type="entry name" value="MALONATE-SEMIALDEHYDE DEHYDROGENASE"/>
    <property type="match status" value="1"/>
</dbReference>
<dbReference type="Pfam" id="PF00171">
    <property type="entry name" value="Aldedh"/>
    <property type="match status" value="1"/>
</dbReference>
<evidence type="ECO:0000256" key="2">
    <source>
        <dbReference type="ARBA" id="ARBA00023002"/>
    </source>
</evidence>
<dbReference type="Gene3D" id="3.40.309.10">
    <property type="entry name" value="Aldehyde Dehydrogenase, Chain A, domain 2"/>
    <property type="match status" value="1"/>
</dbReference>
<protein>
    <recommendedName>
        <fullName evidence="1">methylmalonate-semialdehyde dehydrogenase (CoA acylating)</fullName>
        <ecNumber evidence="1">1.2.1.27</ecNumber>
    </recommendedName>
</protein>
<dbReference type="InterPro" id="IPR015590">
    <property type="entry name" value="Aldehyde_DH_dom"/>
</dbReference>
<dbReference type="EC" id="1.2.1.27" evidence="1"/>
<dbReference type="RefSeq" id="WP_378239190.1">
    <property type="nucleotide sequence ID" value="NZ_JBHRWK010000018.1"/>
</dbReference>
<dbReference type="PANTHER" id="PTHR43866">
    <property type="entry name" value="MALONATE-SEMIALDEHYDE DEHYDROGENASE"/>
    <property type="match status" value="1"/>
</dbReference>
<comment type="caution">
    <text evidence="5">The sequence shown here is derived from an EMBL/GenBank/DDBJ whole genome shotgun (WGS) entry which is preliminary data.</text>
</comment>
<dbReference type="SUPFAM" id="SSF53720">
    <property type="entry name" value="ALDH-like"/>
    <property type="match status" value="1"/>
</dbReference>
<dbReference type="EMBL" id="JBHRWK010000018">
    <property type="protein sequence ID" value="MFC3450470.1"/>
    <property type="molecule type" value="Genomic_DNA"/>
</dbReference>
<dbReference type="GO" id="GO:0016491">
    <property type="term" value="F:oxidoreductase activity"/>
    <property type="evidence" value="ECO:0007669"/>
    <property type="project" value="UniProtKB-KW"/>
</dbReference>
<keyword evidence="2 5" id="KW-0560">Oxidoreductase</keyword>
<sequence length="499" mass="53185">MSTEIGHFVGGKPVPGTSGRFADVFDPSTGAVQARVPLASAAEVASVVADAAQAQLEWARWNPQRRARVLMKFVDLVRAEEDSLARLLSSEHGKTVPDARGDIQRGLEVVEFAIGIPHLLKGEYSDSAGTGIDVYSMRQPLGVVAGITPFNFPAMIPLWKAAPAIACGNAFVLKPSERDPSVPLRLAELFLEAGLPPGVFNVVNGDKEAVDALLTDPRVEAVGFVGSSSIAEYIYTTAAAHGKRAQCFGGAKNHMIVMPDADLDQVVDALIGAGYGSAGERCMAISVAVPVGEATADALAARLTERVKALKIGASLDETADFGPLVTAEAVQRVRDYIDIGIAEGAKLLVDGRETTVDGHENGFFLGGCLFDHVTSDMRIYREEIFGPVLAIVRAADYEEALRLPSEHEYGNGVAIFTRDGDTARDFTSRVNTGMVGVNVPIPVPIAYHTFGGWKRSGFGDLNQHGPDSIRFYTKTKTVTSRWPSGTKEGASFVIPTMN</sequence>
<organism evidence="5 6">
    <name type="scientific">Amycolatopsis speibonae</name>
    <dbReference type="NCBI Taxonomy" id="1450224"/>
    <lineage>
        <taxon>Bacteria</taxon>
        <taxon>Bacillati</taxon>
        <taxon>Actinomycetota</taxon>
        <taxon>Actinomycetes</taxon>
        <taxon>Pseudonocardiales</taxon>
        <taxon>Pseudonocardiaceae</taxon>
        <taxon>Amycolatopsis</taxon>
    </lineage>
</organism>
<reference evidence="6" key="1">
    <citation type="journal article" date="2019" name="Int. J. Syst. Evol. Microbiol.">
        <title>The Global Catalogue of Microorganisms (GCM) 10K type strain sequencing project: providing services to taxonomists for standard genome sequencing and annotation.</title>
        <authorList>
            <consortium name="The Broad Institute Genomics Platform"/>
            <consortium name="The Broad Institute Genome Sequencing Center for Infectious Disease"/>
            <person name="Wu L."/>
            <person name="Ma J."/>
        </authorList>
    </citation>
    <scope>NUCLEOTIDE SEQUENCE [LARGE SCALE GENOMIC DNA]</scope>
    <source>
        <strain evidence="6">CGMCC 4.7676</strain>
    </source>
</reference>
<accession>A0ABV7NUV7</accession>
<feature type="domain" description="Aldehyde dehydrogenase" evidence="4">
    <location>
        <begin position="18"/>
        <end position="479"/>
    </location>
</feature>
<dbReference type="InterPro" id="IPR016161">
    <property type="entry name" value="Ald_DH/histidinol_DH"/>
</dbReference>
<dbReference type="InterPro" id="IPR016160">
    <property type="entry name" value="Ald_DH_CS_CYS"/>
</dbReference>
<dbReference type="InterPro" id="IPR016162">
    <property type="entry name" value="Ald_DH_N"/>
</dbReference>
<name>A0ABV7NUV7_9PSEU</name>
<proteinExistence type="predicted"/>
<keyword evidence="6" id="KW-1185">Reference proteome</keyword>
<evidence type="ECO:0000256" key="3">
    <source>
        <dbReference type="ARBA" id="ARBA00023027"/>
    </source>
</evidence>